<reference evidence="3" key="1">
    <citation type="journal article" date="2019" name="Int. J. Syst. Evol. Microbiol.">
        <title>The Global Catalogue of Microorganisms (GCM) 10K type strain sequencing project: providing services to taxonomists for standard genome sequencing and annotation.</title>
        <authorList>
            <consortium name="The Broad Institute Genomics Platform"/>
            <consortium name="The Broad Institute Genome Sequencing Center for Infectious Disease"/>
            <person name="Wu L."/>
            <person name="Ma J."/>
        </authorList>
    </citation>
    <scope>NUCLEOTIDE SEQUENCE [LARGE SCALE GENOMIC DNA]</scope>
    <source>
        <strain evidence="3">JCM 4733</strain>
    </source>
</reference>
<sequence>MEMCTKFPSLLIKTGHKPPPRDPRGGHGTVGGRNQRRPTQGNVRESELINYQSYLAG</sequence>
<evidence type="ECO:0000313" key="2">
    <source>
        <dbReference type="EMBL" id="GHA21412.1"/>
    </source>
</evidence>
<comment type="caution">
    <text evidence="2">The sequence shown here is derived from an EMBL/GenBank/DDBJ whole genome shotgun (WGS) entry which is preliminary data.</text>
</comment>
<proteinExistence type="predicted"/>
<organism evidence="2 3">
    <name type="scientific">Streptomyces canarius</name>
    <dbReference type="NCBI Taxonomy" id="285453"/>
    <lineage>
        <taxon>Bacteria</taxon>
        <taxon>Bacillati</taxon>
        <taxon>Actinomycetota</taxon>
        <taxon>Actinomycetes</taxon>
        <taxon>Kitasatosporales</taxon>
        <taxon>Streptomycetaceae</taxon>
        <taxon>Streptomyces</taxon>
    </lineage>
</organism>
<dbReference type="EMBL" id="BMVN01000008">
    <property type="protein sequence ID" value="GHA21412.1"/>
    <property type="molecule type" value="Genomic_DNA"/>
</dbReference>
<name>A0ABQ3CK24_9ACTN</name>
<evidence type="ECO:0000256" key="1">
    <source>
        <dbReference type="SAM" id="MobiDB-lite"/>
    </source>
</evidence>
<feature type="compositionally biased region" description="Polar residues" evidence="1">
    <location>
        <begin position="37"/>
        <end position="49"/>
    </location>
</feature>
<accession>A0ABQ3CK24</accession>
<dbReference type="Proteomes" id="UP000653644">
    <property type="component" value="Unassembled WGS sequence"/>
</dbReference>
<evidence type="ECO:0000313" key="3">
    <source>
        <dbReference type="Proteomes" id="UP000653644"/>
    </source>
</evidence>
<gene>
    <name evidence="2" type="ORF">GCM10010345_27940</name>
</gene>
<feature type="region of interest" description="Disordered" evidence="1">
    <location>
        <begin position="1"/>
        <end position="49"/>
    </location>
</feature>
<protein>
    <submittedName>
        <fullName evidence="2">Uncharacterized protein</fullName>
    </submittedName>
</protein>
<keyword evidence="3" id="KW-1185">Reference proteome</keyword>